<organism evidence="2 3">
    <name type="scientific">Xylaria bambusicola</name>
    <dbReference type="NCBI Taxonomy" id="326684"/>
    <lineage>
        <taxon>Eukaryota</taxon>
        <taxon>Fungi</taxon>
        <taxon>Dikarya</taxon>
        <taxon>Ascomycota</taxon>
        <taxon>Pezizomycotina</taxon>
        <taxon>Sordariomycetes</taxon>
        <taxon>Xylariomycetidae</taxon>
        <taxon>Xylariales</taxon>
        <taxon>Xylariaceae</taxon>
        <taxon>Xylaria</taxon>
    </lineage>
</organism>
<name>A0AAN7UAP6_9PEZI</name>
<dbReference type="Proteomes" id="UP001305414">
    <property type="component" value="Unassembled WGS sequence"/>
</dbReference>
<evidence type="ECO:0000313" key="3">
    <source>
        <dbReference type="Proteomes" id="UP001305414"/>
    </source>
</evidence>
<evidence type="ECO:0000313" key="2">
    <source>
        <dbReference type="EMBL" id="KAK5624723.1"/>
    </source>
</evidence>
<protein>
    <submittedName>
        <fullName evidence="2">Uncharacterized protein</fullName>
    </submittedName>
</protein>
<proteinExistence type="predicted"/>
<sequence>MCFVEFLAYICGHASVGVNRACPLTTHLYNNPCCNKPATRPFLANTMCHPCNRVMHGRQVDIAEAEHRWMHERGACGCEVIFPGLQRPRLVKRSSIVDDENTTSSTTKVAAGAGTSAGTPTFTAHTTQPNYLGRGKGVETPLYRETAVGGNVEVAVRLGSLYGAEWTEDHAKLHESGKCKCPVSFERYKPLDTSDYQDEDNGFGRDYSEPLNQTWGTQYDLSSSMNNHNPKASAAVTPAYTAYAGTSSANKNVTHDSQYRPVYNRLPSGPVAQYPHGYSQTLAGDFARWAAGGPQRSLLDEILGPTNPDVSWYGERTWDAQTMHYSNVGTPIAGAPIACGTVQDSTLSSSVEFPQPERTIAGFPIGAGPEGESHAGDFETCFLNLNTTDSPVKIRRLSSEF</sequence>
<accession>A0AAN7UAP6</accession>
<keyword evidence="3" id="KW-1185">Reference proteome</keyword>
<reference evidence="2 3" key="1">
    <citation type="submission" date="2023-10" db="EMBL/GenBank/DDBJ databases">
        <title>Draft genome sequence of Xylaria bambusicola isolate GMP-LS, the root and basal stem rot pathogen of sugarcane in Indonesia.</title>
        <authorList>
            <person name="Selvaraj P."/>
            <person name="Muralishankar V."/>
            <person name="Muruganantham S."/>
            <person name="Sp S."/>
            <person name="Haryani S."/>
            <person name="Lau K.J.X."/>
            <person name="Naqvi N.I."/>
        </authorList>
    </citation>
    <scope>NUCLEOTIDE SEQUENCE [LARGE SCALE GENOMIC DNA]</scope>
    <source>
        <strain evidence="2">GMP-LS</strain>
    </source>
</reference>
<dbReference type="AlphaFoldDB" id="A0AAN7UAP6"/>
<dbReference type="EMBL" id="JAWHQM010000001">
    <property type="protein sequence ID" value="KAK5624723.1"/>
    <property type="molecule type" value="Genomic_DNA"/>
</dbReference>
<comment type="caution">
    <text evidence="2">The sequence shown here is derived from an EMBL/GenBank/DDBJ whole genome shotgun (WGS) entry which is preliminary data.</text>
</comment>
<evidence type="ECO:0000256" key="1">
    <source>
        <dbReference type="SAM" id="MobiDB-lite"/>
    </source>
</evidence>
<feature type="region of interest" description="Disordered" evidence="1">
    <location>
        <begin position="102"/>
        <end position="133"/>
    </location>
</feature>
<gene>
    <name evidence="2" type="ORF">RRF57_000439</name>
</gene>
<feature type="compositionally biased region" description="Low complexity" evidence="1">
    <location>
        <begin position="102"/>
        <end position="124"/>
    </location>
</feature>